<proteinExistence type="predicted"/>
<organism evidence="1 2">
    <name type="scientific">Pyropia yezoensis</name>
    <name type="common">Susabi-nori</name>
    <name type="synonym">Porphyra yezoensis</name>
    <dbReference type="NCBI Taxonomy" id="2788"/>
    <lineage>
        <taxon>Eukaryota</taxon>
        <taxon>Rhodophyta</taxon>
        <taxon>Bangiophyceae</taxon>
        <taxon>Bangiales</taxon>
        <taxon>Bangiaceae</taxon>
        <taxon>Pyropia</taxon>
    </lineage>
</organism>
<protein>
    <submittedName>
        <fullName evidence="1">Uncharacterized protein</fullName>
    </submittedName>
</protein>
<gene>
    <name evidence="1" type="ORF">I4F81_011445</name>
</gene>
<reference evidence="1" key="1">
    <citation type="submission" date="2019-11" db="EMBL/GenBank/DDBJ databases">
        <title>Nori genome reveals adaptations in red seaweeds to the harsh intertidal environment.</title>
        <authorList>
            <person name="Wang D."/>
            <person name="Mao Y."/>
        </authorList>
    </citation>
    <scope>NUCLEOTIDE SEQUENCE</scope>
    <source>
        <tissue evidence="1">Gametophyte</tissue>
    </source>
</reference>
<evidence type="ECO:0000313" key="2">
    <source>
        <dbReference type="Proteomes" id="UP000798662"/>
    </source>
</evidence>
<dbReference type="EMBL" id="CM020620">
    <property type="protein sequence ID" value="KAK1868963.1"/>
    <property type="molecule type" value="Genomic_DNA"/>
</dbReference>
<comment type="caution">
    <text evidence="1">The sequence shown here is derived from an EMBL/GenBank/DDBJ whole genome shotgun (WGS) entry which is preliminary data.</text>
</comment>
<keyword evidence="2" id="KW-1185">Reference proteome</keyword>
<accession>A0ACC3CGI2</accession>
<name>A0ACC3CGI2_PYRYE</name>
<evidence type="ECO:0000313" key="1">
    <source>
        <dbReference type="EMBL" id="KAK1868963.1"/>
    </source>
</evidence>
<sequence>MVMVDRMSVAAVSRSLRMPCCSVERFVAYYRETGGSLHYDPDRWNRHHCNCLDDEDLRDVVLAVVAAEPEVFLDEIELAVAHMAAHVDGGVGVSASTVSRILAYNGYKRKVIEKAFLSRNEEQRAAWVEAQWRIPLRCRVYLDEAHRVGRSAQRRWAWAVRGERAECYVASSDGARTSFFVAMAHDELLDWMVTRPPPAQTSVDFLVFLLNHLLRHMSAYDPARTWADQRDRL</sequence>
<dbReference type="Proteomes" id="UP000798662">
    <property type="component" value="Chromosome 3"/>
</dbReference>